<dbReference type="Proteomes" id="UP001287356">
    <property type="component" value="Unassembled WGS sequence"/>
</dbReference>
<reference evidence="2" key="2">
    <citation type="submission" date="2023-06" db="EMBL/GenBank/DDBJ databases">
        <authorList>
            <consortium name="Lawrence Berkeley National Laboratory"/>
            <person name="Haridas S."/>
            <person name="Hensen N."/>
            <person name="Bonometti L."/>
            <person name="Westerberg I."/>
            <person name="Brannstrom I.O."/>
            <person name="Guillou S."/>
            <person name="Cros-Aarteil S."/>
            <person name="Calhoun S."/>
            <person name="Kuo A."/>
            <person name="Mondo S."/>
            <person name="Pangilinan J."/>
            <person name="Riley R."/>
            <person name="Labutti K."/>
            <person name="Andreopoulos B."/>
            <person name="Lipzen A."/>
            <person name="Chen C."/>
            <person name="Yanf M."/>
            <person name="Daum C."/>
            <person name="Ng V."/>
            <person name="Clum A."/>
            <person name="Steindorff A."/>
            <person name="Ohm R."/>
            <person name="Martin F."/>
            <person name="Silar P."/>
            <person name="Natvig D."/>
            <person name="Lalanne C."/>
            <person name="Gautier V."/>
            <person name="Ament-Velasquez S.L."/>
            <person name="Kruys A."/>
            <person name="Hutchinson M.I."/>
            <person name="Powell A.J."/>
            <person name="Barry K."/>
            <person name="Miller A.N."/>
            <person name="Grigoriev I.V."/>
            <person name="Debuchy R."/>
            <person name="Gladieux P."/>
            <person name="Thoren M.H."/>
            <person name="Johannesson H."/>
        </authorList>
    </citation>
    <scope>NUCLEOTIDE SEQUENCE</scope>
    <source>
        <strain evidence="2">CBS 958.72</strain>
    </source>
</reference>
<feature type="compositionally biased region" description="Basic and acidic residues" evidence="1">
    <location>
        <begin position="388"/>
        <end position="401"/>
    </location>
</feature>
<protein>
    <submittedName>
        <fullName evidence="2">Uncharacterized protein</fullName>
    </submittedName>
</protein>
<comment type="caution">
    <text evidence="2">The sequence shown here is derived from an EMBL/GenBank/DDBJ whole genome shotgun (WGS) entry which is preliminary data.</text>
</comment>
<reference evidence="2" key="1">
    <citation type="journal article" date="2023" name="Mol. Phylogenet. Evol.">
        <title>Genome-scale phylogeny and comparative genomics of the fungal order Sordariales.</title>
        <authorList>
            <person name="Hensen N."/>
            <person name="Bonometti L."/>
            <person name="Westerberg I."/>
            <person name="Brannstrom I.O."/>
            <person name="Guillou S."/>
            <person name="Cros-Aarteil S."/>
            <person name="Calhoun S."/>
            <person name="Haridas S."/>
            <person name="Kuo A."/>
            <person name="Mondo S."/>
            <person name="Pangilinan J."/>
            <person name="Riley R."/>
            <person name="LaButti K."/>
            <person name="Andreopoulos B."/>
            <person name="Lipzen A."/>
            <person name="Chen C."/>
            <person name="Yan M."/>
            <person name="Daum C."/>
            <person name="Ng V."/>
            <person name="Clum A."/>
            <person name="Steindorff A."/>
            <person name="Ohm R.A."/>
            <person name="Martin F."/>
            <person name="Silar P."/>
            <person name="Natvig D.O."/>
            <person name="Lalanne C."/>
            <person name="Gautier V."/>
            <person name="Ament-Velasquez S.L."/>
            <person name="Kruys A."/>
            <person name="Hutchinson M.I."/>
            <person name="Powell A.J."/>
            <person name="Barry K."/>
            <person name="Miller A.N."/>
            <person name="Grigoriev I.V."/>
            <person name="Debuchy R."/>
            <person name="Gladieux P."/>
            <person name="Hiltunen Thoren M."/>
            <person name="Johannesson H."/>
        </authorList>
    </citation>
    <scope>NUCLEOTIDE SEQUENCE</scope>
    <source>
        <strain evidence="2">CBS 958.72</strain>
    </source>
</reference>
<proteinExistence type="predicted"/>
<feature type="compositionally biased region" description="Low complexity" evidence="1">
    <location>
        <begin position="49"/>
        <end position="67"/>
    </location>
</feature>
<dbReference type="AlphaFoldDB" id="A0AAE0NKY4"/>
<sequence>MPSLTIATGIPAGAAAGAAAAAQHSTSSDLHQKSSRDPSPSRPPVSPITPTLAPAQLPATAATSTSSGRPRTDGASNPSPSKPPDPPDFAQGRPAFAHSQPDQVGILPPPVVPIAFDDNPDVLALKSAISILQLQRARATADMQTLSRAKAAALADPGAFVADLVSGRVGMEGDPLMFPGAGGGAGHGQGHSRASGRAENGMVDHDSSSSSSDDDEDDDTDGDEQEEDEEAQHIKTETASSPDIRFPAAQENAEDGNADGDVAMAGTSAAGTESQATPSSADKIKKKKNKKRRKAEKEAAAAAAAAWRKLPKPQNVVRCPPVNWAQYAVVGESLDKLHAEQVAAPSLGAPAVLGPGGAYEFKAGAQKAPANEPPPRRLVGIAAPYTPGRDKLEKKAKGAKR</sequence>
<evidence type="ECO:0000313" key="3">
    <source>
        <dbReference type="Proteomes" id="UP001287356"/>
    </source>
</evidence>
<feature type="compositionally biased region" description="Gly residues" evidence="1">
    <location>
        <begin position="180"/>
        <end position="189"/>
    </location>
</feature>
<dbReference type="PANTHER" id="PTHR22705">
    <property type="entry name" value="ZINC FINGER, ZZ DOMAIN CONTAINING 3"/>
    <property type="match status" value="1"/>
</dbReference>
<dbReference type="EMBL" id="JAULSN010000001">
    <property type="protein sequence ID" value="KAK3383389.1"/>
    <property type="molecule type" value="Genomic_DNA"/>
</dbReference>
<gene>
    <name evidence="2" type="ORF">B0T24DRAFT_604782</name>
</gene>
<dbReference type="PANTHER" id="PTHR22705:SF0">
    <property type="entry name" value="ZZ-TYPE ZINC FINGER-CONTAINING PROTEIN 3"/>
    <property type="match status" value="1"/>
</dbReference>
<feature type="compositionally biased region" description="Acidic residues" evidence="1">
    <location>
        <begin position="212"/>
        <end position="230"/>
    </location>
</feature>
<evidence type="ECO:0000313" key="2">
    <source>
        <dbReference type="EMBL" id="KAK3383389.1"/>
    </source>
</evidence>
<dbReference type="InterPro" id="IPR037830">
    <property type="entry name" value="ZZZ3"/>
</dbReference>
<feature type="region of interest" description="Disordered" evidence="1">
    <location>
        <begin position="13"/>
        <end position="103"/>
    </location>
</feature>
<feature type="compositionally biased region" description="Basic residues" evidence="1">
    <location>
        <begin position="284"/>
        <end position="294"/>
    </location>
</feature>
<keyword evidence="3" id="KW-1185">Reference proteome</keyword>
<evidence type="ECO:0000256" key="1">
    <source>
        <dbReference type="SAM" id="MobiDB-lite"/>
    </source>
</evidence>
<feature type="region of interest" description="Disordered" evidence="1">
    <location>
        <begin position="176"/>
        <end position="300"/>
    </location>
</feature>
<accession>A0AAE0NKY4</accession>
<name>A0AAE0NKY4_9PEZI</name>
<feature type="compositionally biased region" description="Low complexity" evidence="1">
    <location>
        <begin position="13"/>
        <end position="22"/>
    </location>
</feature>
<feature type="compositionally biased region" description="Polar residues" evidence="1">
    <location>
        <begin position="269"/>
        <end position="280"/>
    </location>
</feature>
<feature type="region of interest" description="Disordered" evidence="1">
    <location>
        <begin position="364"/>
        <end position="401"/>
    </location>
</feature>
<organism evidence="2 3">
    <name type="scientific">Lasiosphaeria ovina</name>
    <dbReference type="NCBI Taxonomy" id="92902"/>
    <lineage>
        <taxon>Eukaryota</taxon>
        <taxon>Fungi</taxon>
        <taxon>Dikarya</taxon>
        <taxon>Ascomycota</taxon>
        <taxon>Pezizomycotina</taxon>
        <taxon>Sordariomycetes</taxon>
        <taxon>Sordariomycetidae</taxon>
        <taxon>Sordariales</taxon>
        <taxon>Lasiosphaeriaceae</taxon>
        <taxon>Lasiosphaeria</taxon>
    </lineage>
</organism>